<evidence type="ECO:0000313" key="2">
    <source>
        <dbReference type="Proteomes" id="UP000243338"/>
    </source>
</evidence>
<dbReference type="Proteomes" id="UP000243338">
    <property type="component" value="Unassembled WGS sequence"/>
</dbReference>
<dbReference type="EMBL" id="FOHQ01000006">
    <property type="protein sequence ID" value="SET01790.1"/>
    <property type="molecule type" value="Genomic_DNA"/>
</dbReference>
<gene>
    <name evidence="1" type="ORF">SAMN04488587_1971</name>
</gene>
<keyword evidence="2" id="KW-1185">Reference proteome</keyword>
<reference evidence="2" key="1">
    <citation type="submission" date="2016-10" db="EMBL/GenBank/DDBJ databases">
        <authorList>
            <person name="Varghese N."/>
            <person name="Submissions S."/>
        </authorList>
    </citation>
    <scope>NUCLEOTIDE SEQUENCE [LARGE SCALE GENOMIC DNA]</scope>
    <source>
        <strain evidence="2">SLH 33</strain>
    </source>
</reference>
<proteinExistence type="predicted"/>
<evidence type="ECO:0000313" key="1">
    <source>
        <dbReference type="EMBL" id="SET01790.1"/>
    </source>
</evidence>
<sequence length="44" mass="5233">MRKLKLISKMKKHCPHPKSEDNDVYLNVLISRMKRPFSKSITYA</sequence>
<name>A0A1I0B4J5_9EURY</name>
<dbReference type="AlphaFoldDB" id="A0A1I0B4J5"/>
<protein>
    <submittedName>
        <fullName evidence="1">Uncharacterized protein</fullName>
    </submittedName>
</protein>
<organism evidence="1 2">
    <name type="scientific">Methanococcoides vulcani</name>
    <dbReference type="NCBI Taxonomy" id="1353158"/>
    <lineage>
        <taxon>Archaea</taxon>
        <taxon>Methanobacteriati</taxon>
        <taxon>Methanobacteriota</taxon>
        <taxon>Stenosarchaea group</taxon>
        <taxon>Methanomicrobia</taxon>
        <taxon>Methanosarcinales</taxon>
        <taxon>Methanosarcinaceae</taxon>
        <taxon>Methanococcoides</taxon>
    </lineage>
</organism>
<accession>A0A1I0B4J5</accession>